<proteinExistence type="predicted"/>
<evidence type="ECO:0000313" key="2">
    <source>
        <dbReference type="Proteomes" id="UP001240984"/>
    </source>
</evidence>
<organism evidence="1 2">
    <name type="scientific">Catenuloplanes nepalensis</name>
    <dbReference type="NCBI Taxonomy" id="587533"/>
    <lineage>
        <taxon>Bacteria</taxon>
        <taxon>Bacillati</taxon>
        <taxon>Actinomycetota</taxon>
        <taxon>Actinomycetes</taxon>
        <taxon>Micromonosporales</taxon>
        <taxon>Micromonosporaceae</taxon>
        <taxon>Catenuloplanes</taxon>
    </lineage>
</organism>
<reference evidence="1 2" key="1">
    <citation type="submission" date="2023-07" db="EMBL/GenBank/DDBJ databases">
        <title>Sequencing the genomes of 1000 actinobacteria strains.</title>
        <authorList>
            <person name="Klenk H.-P."/>
        </authorList>
    </citation>
    <scope>NUCLEOTIDE SEQUENCE [LARGE SCALE GENOMIC DNA]</scope>
    <source>
        <strain evidence="1 2">DSM 44710</strain>
    </source>
</reference>
<gene>
    <name evidence="1" type="ORF">J2S43_005196</name>
</gene>
<name>A0ABT9MZ61_9ACTN</name>
<dbReference type="SUPFAM" id="SSF55961">
    <property type="entry name" value="Bet v1-like"/>
    <property type="match status" value="1"/>
</dbReference>
<keyword evidence="2" id="KW-1185">Reference proteome</keyword>
<dbReference type="InterPro" id="IPR019587">
    <property type="entry name" value="Polyketide_cyclase/dehydratase"/>
</dbReference>
<accession>A0ABT9MZ61</accession>
<dbReference type="Pfam" id="PF10604">
    <property type="entry name" value="Polyketide_cyc2"/>
    <property type="match status" value="1"/>
</dbReference>
<comment type="caution">
    <text evidence="1">The sequence shown here is derived from an EMBL/GenBank/DDBJ whole genome shotgun (WGS) entry which is preliminary data.</text>
</comment>
<dbReference type="Proteomes" id="UP001240984">
    <property type="component" value="Unassembled WGS sequence"/>
</dbReference>
<dbReference type="RefSeq" id="WP_306833446.1">
    <property type="nucleotide sequence ID" value="NZ_JAUSRA010000001.1"/>
</dbReference>
<dbReference type="EMBL" id="JAUSRA010000001">
    <property type="protein sequence ID" value="MDP9796684.1"/>
    <property type="molecule type" value="Genomic_DNA"/>
</dbReference>
<evidence type="ECO:0000313" key="1">
    <source>
        <dbReference type="EMBL" id="MDP9796684.1"/>
    </source>
</evidence>
<protein>
    <submittedName>
        <fullName evidence="1">Uncharacterized protein YndB with AHSA1/START domain</fullName>
    </submittedName>
</protein>
<sequence length="173" mass="18790">MRRTTKILMFGLGGLLILAGTPAAVGTLRSTHLITVTRATTAPADRIWDLWADVPGRTRWDEGLESIHLDGPFVTGATGEVTLKGQPSVRFEIRDCEPDSHYTDRFHLPAGATMDWQHTITEHGDGTRSVTFRVTTRGPSALFLAPVMTSILDADLPSTVDRLVALAEGELSP</sequence>
<dbReference type="Gene3D" id="3.30.530.20">
    <property type="match status" value="1"/>
</dbReference>
<dbReference type="InterPro" id="IPR023393">
    <property type="entry name" value="START-like_dom_sf"/>
</dbReference>